<sequence length="302" mass="34936">MATVNGTPDLIDFTVNQTSEQIFEDAAILAEKNTTELFGELSPVTETVPTHKMAEIVREIESSFFDRIPFESIVISQQKDAFPSMESNISSAHINRLEEFSLSQESQSQSMNRVQHNTSNDSKLFIKLNGLHYSNLEFGQDFLLKKDTGYQCNNNNNNNEVMNSYEHSLSVDASKRSSSIYTAIKSSKFDCNCDSYYQPTSDVSYEEPEYNNRNINLSLHTNLESTKSTKRYKNPQQFFMARRERNRLAAQKLRKKHNEWNMKLELERQKLEVRNQSLKNLIVKLEKELEFHIDKLFGANAN</sequence>
<dbReference type="Proteomes" id="UP000194236">
    <property type="component" value="Unassembled WGS sequence"/>
</dbReference>
<keyword evidence="4" id="KW-1185">Reference proteome</keyword>
<dbReference type="GO" id="GO:0003700">
    <property type="term" value="F:DNA-binding transcription factor activity"/>
    <property type="evidence" value="ECO:0007669"/>
    <property type="project" value="InterPro"/>
</dbReference>
<dbReference type="PROSITE" id="PS00036">
    <property type="entry name" value="BZIP_BASIC"/>
    <property type="match status" value="1"/>
</dbReference>
<feature type="coiled-coil region" evidence="1">
    <location>
        <begin position="250"/>
        <end position="295"/>
    </location>
</feature>
<reference evidence="3 4" key="1">
    <citation type="submission" date="2017-03" db="EMBL/GenBank/DDBJ databases">
        <title>Genome Survey of Euroglyphus maynei.</title>
        <authorList>
            <person name="Arlian L.G."/>
            <person name="Morgan M.S."/>
            <person name="Rider S.D."/>
        </authorList>
    </citation>
    <scope>NUCLEOTIDE SEQUENCE [LARGE SCALE GENOMIC DNA]</scope>
    <source>
        <strain evidence="3">Arlian Lab</strain>
        <tissue evidence="3">Whole body</tissue>
    </source>
</reference>
<dbReference type="InterPro" id="IPR046347">
    <property type="entry name" value="bZIP_sf"/>
</dbReference>
<keyword evidence="1" id="KW-0175">Coiled coil</keyword>
<organism evidence="3 4">
    <name type="scientific">Euroglyphus maynei</name>
    <name type="common">Mayne's house dust mite</name>
    <dbReference type="NCBI Taxonomy" id="6958"/>
    <lineage>
        <taxon>Eukaryota</taxon>
        <taxon>Metazoa</taxon>
        <taxon>Ecdysozoa</taxon>
        <taxon>Arthropoda</taxon>
        <taxon>Chelicerata</taxon>
        <taxon>Arachnida</taxon>
        <taxon>Acari</taxon>
        <taxon>Acariformes</taxon>
        <taxon>Sarcoptiformes</taxon>
        <taxon>Astigmata</taxon>
        <taxon>Psoroptidia</taxon>
        <taxon>Analgoidea</taxon>
        <taxon>Pyroglyphidae</taxon>
        <taxon>Pyroglyphinae</taxon>
        <taxon>Euroglyphus</taxon>
    </lineage>
</organism>
<dbReference type="Gene3D" id="1.20.5.170">
    <property type="match status" value="1"/>
</dbReference>
<evidence type="ECO:0000313" key="3">
    <source>
        <dbReference type="EMBL" id="OTF82105.1"/>
    </source>
</evidence>
<dbReference type="InterPro" id="IPR004827">
    <property type="entry name" value="bZIP"/>
</dbReference>
<dbReference type="SUPFAM" id="SSF57959">
    <property type="entry name" value="Leucine zipper domain"/>
    <property type="match status" value="1"/>
</dbReference>
<proteinExistence type="predicted"/>
<dbReference type="OrthoDB" id="295274at2759"/>
<dbReference type="PROSITE" id="PS50217">
    <property type="entry name" value="BZIP"/>
    <property type="match status" value="1"/>
</dbReference>
<evidence type="ECO:0000256" key="1">
    <source>
        <dbReference type="SAM" id="Coils"/>
    </source>
</evidence>
<protein>
    <recommendedName>
        <fullName evidence="2">BZIP domain-containing protein</fullName>
    </recommendedName>
</protein>
<evidence type="ECO:0000259" key="2">
    <source>
        <dbReference type="PROSITE" id="PS50217"/>
    </source>
</evidence>
<gene>
    <name evidence="3" type="ORF">BLA29_001696</name>
</gene>
<dbReference type="AlphaFoldDB" id="A0A1Y3BSF8"/>
<dbReference type="EMBL" id="MUJZ01010193">
    <property type="protein sequence ID" value="OTF82105.1"/>
    <property type="molecule type" value="Genomic_DNA"/>
</dbReference>
<feature type="domain" description="BZIP" evidence="2">
    <location>
        <begin position="242"/>
        <end position="290"/>
    </location>
</feature>
<name>A0A1Y3BSF8_EURMA</name>
<evidence type="ECO:0000313" key="4">
    <source>
        <dbReference type="Proteomes" id="UP000194236"/>
    </source>
</evidence>
<accession>A0A1Y3BSF8</accession>
<comment type="caution">
    <text evidence="3">The sequence shown here is derived from an EMBL/GenBank/DDBJ whole genome shotgun (WGS) entry which is preliminary data.</text>
</comment>